<sequence>MSSPVTYGHLADLAVHTAARAAGRRAPRPVEADIAGLVALVRVAGRHARLLSQRFGTSHPAARLADLTEAALATLPPADPPPRGTQMASPWHTAADQLALAHDLLAQQIGPDGQDLGPDARHLADRNATTTATGRVATLTALAAGTAQELLTEQRTTAPPGSPERTPVVSSSQLPPATRTLWLISGLAVPAADLVDQCGGPDRPGPLDDLQPLFPSQDMPVLDRRLEQLRLAAFVLSQPDASPTHHALLALADFAAIVAGQTNLALRPYSNPGRRTASPYDQASQQAVTTAAAWEPIARVLTNTVSLGTEGHIAIRLANDTRHHLATTLAAGNPQGLTPFRRAALILPDLAVSGAVTVKRLLGSDLLTYRASKNTYTHLDHRRAARLGQAYTDALTASTTLVARLTELPGTQPRPHLATHLGAQAARPSSTGHIQRATDTRPPQPTISTEPRWAEIHDRDHGTLRCPTSDLTRALRHTTDDLRHILGTIAHRIDLTGQEPHLTLAALTALHLPNKITPAPRDVADLAIGTAPPPPPTAELDL</sequence>
<proteinExistence type="predicted"/>
<evidence type="ECO:0000313" key="3">
    <source>
        <dbReference type="Proteomes" id="UP000604475"/>
    </source>
</evidence>
<gene>
    <name evidence="2" type="ORF">I7412_41745</name>
</gene>
<name>A0A937UVU3_9ACTN</name>
<evidence type="ECO:0000256" key="1">
    <source>
        <dbReference type="SAM" id="MobiDB-lite"/>
    </source>
</evidence>
<feature type="region of interest" description="Disordered" evidence="1">
    <location>
        <begin position="153"/>
        <end position="173"/>
    </location>
</feature>
<accession>A0A937UVU3</accession>
<organism evidence="2 3">
    <name type="scientific">Frankia nepalensis</name>
    <dbReference type="NCBI Taxonomy" id="1836974"/>
    <lineage>
        <taxon>Bacteria</taxon>
        <taxon>Bacillati</taxon>
        <taxon>Actinomycetota</taxon>
        <taxon>Actinomycetes</taxon>
        <taxon>Frankiales</taxon>
        <taxon>Frankiaceae</taxon>
        <taxon>Frankia</taxon>
    </lineage>
</organism>
<comment type="caution">
    <text evidence="2">The sequence shown here is derived from an EMBL/GenBank/DDBJ whole genome shotgun (WGS) entry which is preliminary data.</text>
</comment>
<dbReference type="AlphaFoldDB" id="A0A937UVU3"/>
<protein>
    <submittedName>
        <fullName evidence="2">Uncharacterized protein</fullName>
    </submittedName>
</protein>
<evidence type="ECO:0000313" key="2">
    <source>
        <dbReference type="EMBL" id="MBL7633570.1"/>
    </source>
</evidence>
<keyword evidence="3" id="KW-1185">Reference proteome</keyword>
<dbReference type="RefSeq" id="WP_203005593.1">
    <property type="nucleotide sequence ID" value="NZ_JADWYU010000245.1"/>
</dbReference>
<dbReference type="EMBL" id="JAEACQ010000388">
    <property type="protein sequence ID" value="MBL7633570.1"/>
    <property type="molecule type" value="Genomic_DNA"/>
</dbReference>
<reference evidence="2" key="1">
    <citation type="submission" date="2020-12" db="EMBL/GenBank/DDBJ databases">
        <title>Genomic characterization of non-nitrogen-fixing Frankia strains.</title>
        <authorList>
            <person name="Carlos-Shanley C."/>
            <person name="Guerra T."/>
            <person name="Hahn D."/>
        </authorList>
    </citation>
    <scope>NUCLEOTIDE SEQUENCE</scope>
    <source>
        <strain evidence="2">CN6</strain>
    </source>
</reference>
<feature type="region of interest" description="Disordered" evidence="1">
    <location>
        <begin position="426"/>
        <end position="448"/>
    </location>
</feature>
<dbReference type="Proteomes" id="UP000604475">
    <property type="component" value="Unassembled WGS sequence"/>
</dbReference>